<dbReference type="AlphaFoldDB" id="A0A5B0LU23"/>
<proteinExistence type="predicted"/>
<comment type="caution">
    <text evidence="2">The sequence shown here is derived from an EMBL/GenBank/DDBJ whole genome shotgun (WGS) entry which is preliminary data.</text>
</comment>
<evidence type="ECO:0000313" key="4">
    <source>
        <dbReference type="Proteomes" id="UP000324748"/>
    </source>
</evidence>
<feature type="region of interest" description="Disordered" evidence="1">
    <location>
        <begin position="32"/>
        <end position="52"/>
    </location>
</feature>
<dbReference type="EMBL" id="VSWC01000184">
    <property type="protein sequence ID" value="KAA1067606.1"/>
    <property type="molecule type" value="Genomic_DNA"/>
</dbReference>
<keyword evidence="4" id="KW-1185">Reference proteome</keyword>
<name>A0A5B0LU23_PUCGR</name>
<protein>
    <submittedName>
        <fullName evidence="2">Uncharacterized protein</fullName>
    </submittedName>
</protein>
<accession>A0A5B0LU23</accession>
<dbReference type="Proteomes" id="UP000324748">
    <property type="component" value="Unassembled WGS sequence"/>
</dbReference>
<evidence type="ECO:0000313" key="3">
    <source>
        <dbReference type="EMBL" id="KAA1092150.1"/>
    </source>
</evidence>
<dbReference type="Proteomes" id="UP000325313">
    <property type="component" value="Unassembled WGS sequence"/>
</dbReference>
<feature type="compositionally biased region" description="Acidic residues" evidence="1">
    <location>
        <begin position="32"/>
        <end position="41"/>
    </location>
</feature>
<dbReference type="EMBL" id="VDEP01000377">
    <property type="protein sequence ID" value="KAA1092150.1"/>
    <property type="molecule type" value="Genomic_DNA"/>
</dbReference>
<evidence type="ECO:0000313" key="2">
    <source>
        <dbReference type="EMBL" id="KAA1067606.1"/>
    </source>
</evidence>
<organism evidence="2 4">
    <name type="scientific">Puccinia graminis f. sp. tritici</name>
    <dbReference type="NCBI Taxonomy" id="56615"/>
    <lineage>
        <taxon>Eukaryota</taxon>
        <taxon>Fungi</taxon>
        <taxon>Dikarya</taxon>
        <taxon>Basidiomycota</taxon>
        <taxon>Pucciniomycotina</taxon>
        <taxon>Pucciniomycetes</taxon>
        <taxon>Pucciniales</taxon>
        <taxon>Pucciniaceae</taxon>
        <taxon>Puccinia</taxon>
    </lineage>
</organism>
<evidence type="ECO:0000313" key="5">
    <source>
        <dbReference type="Proteomes" id="UP000325313"/>
    </source>
</evidence>
<reference evidence="4 5" key="1">
    <citation type="submission" date="2019-05" db="EMBL/GenBank/DDBJ databases">
        <title>Emergence of the Ug99 lineage of the wheat stem rust pathogen through somatic hybridization.</title>
        <authorList>
            <person name="Li F."/>
            <person name="Upadhyaya N.M."/>
            <person name="Sperschneider J."/>
            <person name="Matny O."/>
            <person name="Nguyen-Phuc H."/>
            <person name="Mago R."/>
            <person name="Raley C."/>
            <person name="Miller M.E."/>
            <person name="Silverstein K.A.T."/>
            <person name="Henningsen E."/>
            <person name="Hirsch C.D."/>
            <person name="Visser B."/>
            <person name="Pretorius Z.A."/>
            <person name="Steffenson B.J."/>
            <person name="Schwessinger B."/>
            <person name="Dodds P.N."/>
            <person name="Figueroa M."/>
        </authorList>
    </citation>
    <scope>NUCLEOTIDE SEQUENCE [LARGE SCALE GENOMIC DNA]</scope>
    <source>
        <strain evidence="2">21-0</strain>
        <strain evidence="3 5">Ug99</strain>
    </source>
</reference>
<evidence type="ECO:0000256" key="1">
    <source>
        <dbReference type="SAM" id="MobiDB-lite"/>
    </source>
</evidence>
<gene>
    <name evidence="2" type="ORF">PGT21_011162</name>
    <name evidence="3" type="ORF">PGTUg99_008649</name>
</gene>
<sequence length="52" mass="6169">MYLIDWMGLVILSKNDSEAKILKAKYYLEQEEEESNEEEEFAINIQDPTDEI</sequence>